<protein>
    <submittedName>
        <fullName evidence="1">Uncharacterized protein</fullName>
    </submittedName>
</protein>
<comment type="caution">
    <text evidence="1">The sequence shown here is derived from an EMBL/GenBank/DDBJ whole genome shotgun (WGS) entry which is preliminary data.</text>
</comment>
<accession>A0AAV7TGM5</accession>
<dbReference type="EMBL" id="JANPWB010000006">
    <property type="protein sequence ID" value="KAJ1175256.1"/>
    <property type="molecule type" value="Genomic_DNA"/>
</dbReference>
<name>A0AAV7TGM5_PLEWA</name>
<gene>
    <name evidence="1" type="ORF">NDU88_000544</name>
</gene>
<evidence type="ECO:0000313" key="1">
    <source>
        <dbReference type="EMBL" id="KAJ1175256.1"/>
    </source>
</evidence>
<keyword evidence="2" id="KW-1185">Reference proteome</keyword>
<dbReference type="Proteomes" id="UP001066276">
    <property type="component" value="Chromosome 3_2"/>
</dbReference>
<evidence type="ECO:0000313" key="2">
    <source>
        <dbReference type="Proteomes" id="UP001066276"/>
    </source>
</evidence>
<organism evidence="1 2">
    <name type="scientific">Pleurodeles waltl</name>
    <name type="common">Iberian ribbed newt</name>
    <dbReference type="NCBI Taxonomy" id="8319"/>
    <lineage>
        <taxon>Eukaryota</taxon>
        <taxon>Metazoa</taxon>
        <taxon>Chordata</taxon>
        <taxon>Craniata</taxon>
        <taxon>Vertebrata</taxon>
        <taxon>Euteleostomi</taxon>
        <taxon>Amphibia</taxon>
        <taxon>Batrachia</taxon>
        <taxon>Caudata</taxon>
        <taxon>Salamandroidea</taxon>
        <taxon>Salamandridae</taxon>
        <taxon>Pleurodelinae</taxon>
        <taxon>Pleurodeles</taxon>
    </lineage>
</organism>
<reference evidence="1" key="1">
    <citation type="journal article" date="2022" name="bioRxiv">
        <title>Sequencing and chromosome-scale assembly of the giantPleurodeles waltlgenome.</title>
        <authorList>
            <person name="Brown T."/>
            <person name="Elewa A."/>
            <person name="Iarovenko S."/>
            <person name="Subramanian E."/>
            <person name="Araus A.J."/>
            <person name="Petzold A."/>
            <person name="Susuki M."/>
            <person name="Suzuki K.-i.T."/>
            <person name="Hayashi T."/>
            <person name="Toyoda A."/>
            <person name="Oliveira C."/>
            <person name="Osipova E."/>
            <person name="Leigh N.D."/>
            <person name="Simon A."/>
            <person name="Yun M.H."/>
        </authorList>
    </citation>
    <scope>NUCLEOTIDE SEQUENCE</scope>
    <source>
        <strain evidence="1">20211129_DDA</strain>
        <tissue evidence="1">Liver</tissue>
    </source>
</reference>
<dbReference type="AlphaFoldDB" id="A0AAV7TGM5"/>
<sequence length="73" mass="8260">MQLFNLRCGSRSIDERTPIHQARISKKYETDLEAAISETLVDHYCADLGMCCPRNDSEFANGFSVFLNARVTC</sequence>
<proteinExistence type="predicted"/>